<evidence type="ECO:0000256" key="1">
    <source>
        <dbReference type="SAM" id="MobiDB-lite"/>
    </source>
</evidence>
<dbReference type="Proteomes" id="UP000789342">
    <property type="component" value="Unassembled WGS sequence"/>
</dbReference>
<name>A0A9N9D359_9GLOM</name>
<dbReference type="EMBL" id="CAJVPV010007844">
    <property type="protein sequence ID" value="CAG8623512.1"/>
    <property type="molecule type" value="Genomic_DNA"/>
</dbReference>
<feature type="region of interest" description="Disordered" evidence="1">
    <location>
        <begin position="44"/>
        <end position="64"/>
    </location>
</feature>
<organism evidence="2 3">
    <name type="scientific">Acaulospora morrowiae</name>
    <dbReference type="NCBI Taxonomy" id="94023"/>
    <lineage>
        <taxon>Eukaryota</taxon>
        <taxon>Fungi</taxon>
        <taxon>Fungi incertae sedis</taxon>
        <taxon>Mucoromycota</taxon>
        <taxon>Glomeromycotina</taxon>
        <taxon>Glomeromycetes</taxon>
        <taxon>Diversisporales</taxon>
        <taxon>Acaulosporaceae</taxon>
        <taxon>Acaulospora</taxon>
    </lineage>
</organism>
<reference evidence="2" key="1">
    <citation type="submission" date="2021-06" db="EMBL/GenBank/DDBJ databases">
        <authorList>
            <person name="Kallberg Y."/>
            <person name="Tangrot J."/>
            <person name="Rosling A."/>
        </authorList>
    </citation>
    <scope>NUCLEOTIDE SEQUENCE</scope>
    <source>
        <strain evidence="2">CL551</strain>
    </source>
</reference>
<proteinExistence type="predicted"/>
<feature type="compositionally biased region" description="Polar residues" evidence="1">
    <location>
        <begin position="53"/>
        <end position="64"/>
    </location>
</feature>
<feature type="non-terminal residue" evidence="2">
    <location>
        <position position="64"/>
    </location>
</feature>
<comment type="caution">
    <text evidence="2">The sequence shown here is derived from an EMBL/GenBank/DDBJ whole genome shotgun (WGS) entry which is preliminary data.</text>
</comment>
<evidence type="ECO:0000313" key="2">
    <source>
        <dbReference type="EMBL" id="CAG8623512.1"/>
    </source>
</evidence>
<keyword evidence="3" id="KW-1185">Reference proteome</keyword>
<sequence>QVCPICRDNLSESKLFKSPDTENLVQSWMKLRQTLLRGALEEKIKSSKKESDTANVNSQSDKEK</sequence>
<accession>A0A9N9D359</accession>
<gene>
    <name evidence="2" type="ORF">AMORRO_LOCUS8766</name>
</gene>
<protein>
    <submittedName>
        <fullName evidence="2">8903_t:CDS:1</fullName>
    </submittedName>
</protein>
<evidence type="ECO:0000313" key="3">
    <source>
        <dbReference type="Proteomes" id="UP000789342"/>
    </source>
</evidence>
<dbReference type="AlphaFoldDB" id="A0A9N9D359"/>